<evidence type="ECO:0000313" key="2">
    <source>
        <dbReference type="Proteomes" id="UP001549200"/>
    </source>
</evidence>
<name>A0ABV2G196_9FIRM</name>
<gene>
    <name evidence="1" type="ORF">ABID13_003701</name>
</gene>
<proteinExistence type="predicted"/>
<comment type="caution">
    <text evidence="1">The sequence shown here is derived from an EMBL/GenBank/DDBJ whole genome shotgun (WGS) entry which is preliminary data.</text>
</comment>
<dbReference type="EMBL" id="JBEPLZ010000015">
    <property type="protein sequence ID" value="MET3572050.1"/>
    <property type="molecule type" value="Genomic_DNA"/>
</dbReference>
<dbReference type="Proteomes" id="UP001549200">
    <property type="component" value="Unassembled WGS sequence"/>
</dbReference>
<accession>A0ABV2G196</accession>
<dbReference type="RefSeq" id="WP_161797478.1">
    <property type="nucleotide sequence ID" value="NZ_CAJMFN010000002.1"/>
</dbReference>
<keyword evidence="2" id="KW-1185">Reference proteome</keyword>
<organism evidence="1 2">
    <name type="scientific">Enterocloster citroniae</name>
    <dbReference type="NCBI Taxonomy" id="358743"/>
    <lineage>
        <taxon>Bacteria</taxon>
        <taxon>Bacillati</taxon>
        <taxon>Bacillota</taxon>
        <taxon>Clostridia</taxon>
        <taxon>Lachnospirales</taxon>
        <taxon>Lachnospiraceae</taxon>
        <taxon>Enterocloster</taxon>
    </lineage>
</organism>
<reference evidence="1 2" key="1">
    <citation type="submission" date="2024-06" db="EMBL/GenBank/DDBJ databases">
        <title>Genomic Encyclopedia of Type Strains, Phase IV (KMG-IV): sequencing the most valuable type-strain genomes for metagenomic binning, comparative biology and taxonomic classification.</title>
        <authorList>
            <person name="Goeker M."/>
        </authorList>
    </citation>
    <scope>NUCLEOTIDE SEQUENCE [LARGE SCALE GENOMIC DNA]</scope>
    <source>
        <strain evidence="1 2">DSM 19261</strain>
    </source>
</reference>
<evidence type="ECO:0000313" key="1">
    <source>
        <dbReference type="EMBL" id="MET3572050.1"/>
    </source>
</evidence>
<protein>
    <submittedName>
        <fullName evidence="1">Uncharacterized protein</fullName>
    </submittedName>
</protein>
<sequence>MTVFPANQTTRSWLLDILILTLMHQQTGSADSSRYPESLRARYASLIKR</sequence>